<comment type="caution">
    <text evidence="1">The sequence shown here is derived from an EMBL/GenBank/DDBJ whole genome shotgun (WGS) entry which is preliminary data.</text>
</comment>
<dbReference type="AlphaFoldDB" id="A0A261XTH2"/>
<evidence type="ECO:0000313" key="2">
    <source>
        <dbReference type="Proteomes" id="UP000242875"/>
    </source>
</evidence>
<dbReference type="OrthoDB" id="2288006at2759"/>
<name>A0A261XTH2_9FUNG</name>
<proteinExistence type="predicted"/>
<organism evidence="1 2">
    <name type="scientific">Bifiguratus adelaidae</name>
    <dbReference type="NCBI Taxonomy" id="1938954"/>
    <lineage>
        <taxon>Eukaryota</taxon>
        <taxon>Fungi</taxon>
        <taxon>Fungi incertae sedis</taxon>
        <taxon>Mucoromycota</taxon>
        <taxon>Mucoromycotina</taxon>
        <taxon>Endogonomycetes</taxon>
        <taxon>Endogonales</taxon>
        <taxon>Endogonales incertae sedis</taxon>
        <taxon>Bifiguratus</taxon>
    </lineage>
</organism>
<protein>
    <submittedName>
        <fullName evidence="1">Uncharacterized protein</fullName>
    </submittedName>
</protein>
<accession>A0A261XTH2</accession>
<sequence>MEESSTRAKRVRFGEAASNTRGIVLPSHYRSRVSSYFFTKSSTQWSWPDFQEWRVLNGHDADEQNTITEYRSDVEMILGTKGLTEIDKDSLRSLLNQAPQPSESMTGIDAVYVDGSDETVGTIIYKKTIDIHKRLLRGDVLSIDYENLMKIGLSRILNLVDSSDNSQKSLFVQNEWDLLKSRFLTMYEETVPDLDRKLEDACGIMAARRAVLKMYLAVLNVVQYHSYLFQQPNLVSEADYLAKIWSPILESLVMS</sequence>
<reference evidence="1 2" key="1">
    <citation type="journal article" date="2017" name="Mycologia">
        <title>Bifiguratus adelaidae, gen. et sp. nov., a new member of Mucoromycotina in endophytic and soil-dwelling habitats.</title>
        <authorList>
            <person name="Torres-Cruz T.J."/>
            <person name="Billingsley Tobias T.L."/>
            <person name="Almatruk M."/>
            <person name="Hesse C."/>
            <person name="Kuske C.R."/>
            <person name="Desiro A."/>
            <person name="Benucci G.M."/>
            <person name="Bonito G."/>
            <person name="Stajich J.E."/>
            <person name="Dunlap C."/>
            <person name="Arnold A.E."/>
            <person name="Porras-Alfaro A."/>
        </authorList>
    </citation>
    <scope>NUCLEOTIDE SEQUENCE [LARGE SCALE GENOMIC DNA]</scope>
    <source>
        <strain evidence="1 2">AZ0501</strain>
    </source>
</reference>
<gene>
    <name evidence="1" type="ORF">BZG36_05437</name>
</gene>
<feature type="non-terminal residue" evidence="1">
    <location>
        <position position="255"/>
    </location>
</feature>
<keyword evidence="2" id="KW-1185">Reference proteome</keyword>
<evidence type="ECO:0000313" key="1">
    <source>
        <dbReference type="EMBL" id="OZJ01648.1"/>
    </source>
</evidence>
<dbReference type="EMBL" id="MVBO01000276">
    <property type="protein sequence ID" value="OZJ01648.1"/>
    <property type="molecule type" value="Genomic_DNA"/>
</dbReference>
<dbReference type="Proteomes" id="UP000242875">
    <property type="component" value="Unassembled WGS sequence"/>
</dbReference>